<evidence type="ECO:0000313" key="2">
    <source>
        <dbReference type="EMBL" id="CAI9955912.1"/>
    </source>
</evidence>
<gene>
    <name evidence="2" type="ORF">HINF_LOCUS43557</name>
    <name evidence="3" type="ORF">HINF_LOCUS46880</name>
</gene>
<proteinExistence type="predicted"/>
<dbReference type="AlphaFoldDB" id="A0AA86QGN1"/>
<feature type="coiled-coil region" evidence="1">
    <location>
        <begin position="572"/>
        <end position="599"/>
    </location>
</feature>
<protein>
    <submittedName>
        <fullName evidence="3">Hypothetical_protein</fullName>
    </submittedName>
</protein>
<sequence length="869" mass="102495">MQKLPLKPKVKKAVSKKSNKSVCSPVSEATEVFLSNVNSKQPDNFSIISQDLSVRDKTKSKFDESSVMQDIAVKSTQFDIQNKINDRLSKFDLMMSQQSTQQQVCNGRVMFEATNSIPQQQEFVYQQNKDILNLQNRALARNVEQLQTQVSNLQQDNRSQQLMSQNATFQQTYTDTSSIIKRFERLEDRIKDQDQTILALQNTLLSQQQNQTAKIVDLQKDMVSLSSQVIQQAKTQVQIKRHVIKRITKLKSTQQIMQNILRKCKLNETYARSMYNDQKPEFQIHQFDQIPNDFIKKQEDRFKTVLTKFQHVYQTMDSQFQAQNTQFDANLQQLGAQLQNKLEQSITQQQKLYQNNINLQNEYQTNLKQQISEFDSQINNLKQTIRENSQNQNLLQEALKTETQNTKKINVQLTANFQNFQLQTQKLAKDIQKQQEELNSNKIQYNDLNLQFDRMRQNTVDQTILQKYYRKQEDLEESVYRQTQTLQNVETQVAVFIDKIHQMSQGYFEVRQQMNSQQAEKEQLEQKISNNFKQNQEEIDQIRQIVTVAKVNELVDLRITSLGQSKANMDEVFTLRNKLSQHEEQIQFLNQQHNTLQQSLQEPEIEYRDIDMSKFKKIDKLSQNYSLMSSKVRSVKQENQLIQEMILKNQEIMSQIHRQVQAKLSSFEQRIQDRFKTKMADAITLLDGAQELGQKVKETYDQIVQEKGLISAASVQVQYLDAKINQIEKDIQIYRQSKQENIEFIEEIYEQTGIWKQHIEKQNDTNKIFDQRLLDTYRLFQEQKQLIDHTNGYINQVYEEHTRLGQICSGYWSKYDKFVNQTNAIQEKAEWNSIEVKNELKKLNETTVKQKQINQLLNQKMDAVVELKE</sequence>
<evidence type="ECO:0000256" key="1">
    <source>
        <dbReference type="SAM" id="Coils"/>
    </source>
</evidence>
<dbReference type="Proteomes" id="UP001642409">
    <property type="component" value="Unassembled WGS sequence"/>
</dbReference>
<feature type="coiled-coil region" evidence="1">
    <location>
        <begin position="364"/>
        <end position="451"/>
    </location>
</feature>
<evidence type="ECO:0000313" key="4">
    <source>
        <dbReference type="Proteomes" id="UP001642409"/>
    </source>
</evidence>
<reference evidence="2" key="1">
    <citation type="submission" date="2023-06" db="EMBL/GenBank/DDBJ databases">
        <authorList>
            <person name="Kurt Z."/>
        </authorList>
    </citation>
    <scope>NUCLEOTIDE SEQUENCE</scope>
</reference>
<feature type="coiled-coil region" evidence="1">
    <location>
        <begin position="507"/>
        <end position="541"/>
    </location>
</feature>
<evidence type="ECO:0000313" key="3">
    <source>
        <dbReference type="EMBL" id="CAL6056131.1"/>
    </source>
</evidence>
<accession>A0AA86QGN1</accession>
<name>A0AA86QGN1_9EUKA</name>
<organism evidence="2">
    <name type="scientific">Hexamita inflata</name>
    <dbReference type="NCBI Taxonomy" id="28002"/>
    <lineage>
        <taxon>Eukaryota</taxon>
        <taxon>Metamonada</taxon>
        <taxon>Diplomonadida</taxon>
        <taxon>Hexamitidae</taxon>
        <taxon>Hexamitinae</taxon>
        <taxon>Hexamita</taxon>
    </lineage>
</organism>
<keyword evidence="1" id="KW-0175">Coiled coil</keyword>
<comment type="caution">
    <text evidence="2">The sequence shown here is derived from an EMBL/GenBank/DDBJ whole genome shotgun (WGS) entry which is preliminary data.</text>
</comment>
<dbReference type="EMBL" id="CATOUU010000868">
    <property type="protein sequence ID" value="CAI9955912.1"/>
    <property type="molecule type" value="Genomic_DNA"/>
</dbReference>
<reference evidence="3 4" key="2">
    <citation type="submission" date="2024-07" db="EMBL/GenBank/DDBJ databases">
        <authorList>
            <person name="Akdeniz Z."/>
        </authorList>
    </citation>
    <scope>NUCLEOTIDE SEQUENCE [LARGE SCALE GENOMIC DNA]</scope>
</reference>
<dbReference type="EMBL" id="CAXDID020000208">
    <property type="protein sequence ID" value="CAL6056131.1"/>
    <property type="molecule type" value="Genomic_DNA"/>
</dbReference>
<keyword evidence="4" id="KW-1185">Reference proteome</keyword>
<feature type="coiled-coil region" evidence="1">
    <location>
        <begin position="129"/>
        <end position="203"/>
    </location>
</feature>